<evidence type="ECO:0000256" key="7">
    <source>
        <dbReference type="ARBA" id="ARBA00022840"/>
    </source>
</evidence>
<evidence type="ECO:0000256" key="2">
    <source>
        <dbReference type="ARBA" id="ARBA00022448"/>
    </source>
</evidence>
<evidence type="ECO:0000256" key="5">
    <source>
        <dbReference type="ARBA" id="ARBA00022692"/>
    </source>
</evidence>
<feature type="domain" description="ABC transporter" evidence="14">
    <location>
        <begin position="5"/>
        <end position="243"/>
    </location>
</feature>
<dbReference type="InterPro" id="IPR050250">
    <property type="entry name" value="Macrolide_Exporter_MacB"/>
</dbReference>
<dbReference type="GO" id="GO:0016887">
    <property type="term" value="F:ATP hydrolysis activity"/>
    <property type="evidence" value="ECO:0007669"/>
    <property type="project" value="InterPro"/>
</dbReference>
<dbReference type="InterPro" id="IPR003838">
    <property type="entry name" value="ABC3_permease_C"/>
</dbReference>
<comment type="similarity">
    <text evidence="12">Belongs to the ABC transporter superfamily. Macrolide exporter (TC 3.A.1.122) family.</text>
</comment>
<evidence type="ECO:0000256" key="3">
    <source>
        <dbReference type="ARBA" id="ARBA00022475"/>
    </source>
</evidence>
<dbReference type="PROSITE" id="PS50893">
    <property type="entry name" value="ABC_TRANSPORTER_2"/>
    <property type="match status" value="1"/>
</dbReference>
<evidence type="ECO:0000256" key="12">
    <source>
        <dbReference type="ARBA" id="ARBA00038388"/>
    </source>
</evidence>
<evidence type="ECO:0000256" key="1">
    <source>
        <dbReference type="ARBA" id="ARBA00004429"/>
    </source>
</evidence>
<keyword evidence="8" id="KW-1278">Translocase</keyword>
<dbReference type="InterPro" id="IPR017911">
    <property type="entry name" value="MacB-like_ATP-bd"/>
</dbReference>
<dbReference type="InterPro" id="IPR003593">
    <property type="entry name" value="AAA+_ATPase"/>
</dbReference>
<keyword evidence="2" id="KW-0813">Transport</keyword>
<evidence type="ECO:0000256" key="13">
    <source>
        <dbReference type="ARBA" id="ARBA00041199"/>
    </source>
</evidence>
<dbReference type="Gene3D" id="3.40.50.300">
    <property type="entry name" value="P-loop containing nucleotide triphosphate hydrolases"/>
    <property type="match status" value="1"/>
</dbReference>
<dbReference type="EMBL" id="CP109969">
    <property type="protein sequence ID" value="UYZ09577.1"/>
    <property type="molecule type" value="Genomic_DNA"/>
</dbReference>
<dbReference type="Pfam" id="PF12704">
    <property type="entry name" value="MacB_PCD"/>
    <property type="match status" value="1"/>
</dbReference>
<dbReference type="PANTHER" id="PTHR30572:SF14">
    <property type="entry name" value="MACROLIDE EXPORT ATP-BINDING_PERMEASE PROTEIN MACB"/>
    <property type="match status" value="1"/>
</dbReference>
<dbReference type="AlphaFoldDB" id="A0A4Z1QND7"/>
<keyword evidence="9" id="KW-1133">Transmembrane helix</keyword>
<keyword evidence="5" id="KW-0812">Transmembrane</keyword>
<evidence type="ECO:0000256" key="10">
    <source>
        <dbReference type="ARBA" id="ARBA00023136"/>
    </source>
</evidence>
<evidence type="ECO:0000313" key="16">
    <source>
        <dbReference type="Proteomes" id="UP000298735"/>
    </source>
</evidence>
<dbReference type="GO" id="GO:0022857">
    <property type="term" value="F:transmembrane transporter activity"/>
    <property type="evidence" value="ECO:0007669"/>
    <property type="project" value="TreeGrafter"/>
</dbReference>
<dbReference type="SMART" id="SM00382">
    <property type="entry name" value="AAA"/>
    <property type="match status" value="1"/>
</dbReference>
<dbReference type="Proteomes" id="UP000298735">
    <property type="component" value="Chromosome Linear"/>
</dbReference>
<dbReference type="GO" id="GO:0046677">
    <property type="term" value="P:response to antibiotic"/>
    <property type="evidence" value="ECO:0007669"/>
    <property type="project" value="UniProtKB-KW"/>
</dbReference>
<dbReference type="GO" id="GO:0098796">
    <property type="term" value="C:membrane protein complex"/>
    <property type="evidence" value="ECO:0007669"/>
    <property type="project" value="UniProtKB-ARBA"/>
</dbReference>
<evidence type="ECO:0000256" key="4">
    <source>
        <dbReference type="ARBA" id="ARBA00022519"/>
    </source>
</evidence>
<dbReference type="PROSITE" id="PS00211">
    <property type="entry name" value="ABC_TRANSPORTER_1"/>
    <property type="match status" value="1"/>
</dbReference>
<reference evidence="15" key="1">
    <citation type="submission" date="2022-10" db="EMBL/GenBank/DDBJ databases">
        <title>Complete genome sequence of Agrobacterium salinitolerans CFBP5507.</title>
        <authorList>
            <person name="Tchabashvili S."/>
            <person name="Yen H.-C."/>
            <person name="Haryono M."/>
            <person name="Lin Y.-C."/>
            <person name="Lai E.-M."/>
            <person name="Kuo C.-H."/>
        </authorList>
    </citation>
    <scope>NUCLEOTIDE SEQUENCE</scope>
    <source>
        <strain evidence="15">CFBP5507</strain>
    </source>
</reference>
<dbReference type="OrthoDB" id="9770036at2"/>
<dbReference type="Pfam" id="PF00005">
    <property type="entry name" value="ABC_tran"/>
    <property type="match status" value="1"/>
</dbReference>
<keyword evidence="6" id="KW-0547">Nucleotide-binding</keyword>
<dbReference type="CDD" id="cd03255">
    <property type="entry name" value="ABC_MJ0796_LolCDE_FtsE"/>
    <property type="match status" value="1"/>
</dbReference>
<dbReference type="GO" id="GO:0005524">
    <property type="term" value="F:ATP binding"/>
    <property type="evidence" value="ECO:0007669"/>
    <property type="project" value="UniProtKB-KW"/>
</dbReference>
<keyword evidence="10" id="KW-0472">Membrane</keyword>
<evidence type="ECO:0000313" key="15">
    <source>
        <dbReference type="EMBL" id="UYZ09577.1"/>
    </source>
</evidence>
<dbReference type="Pfam" id="PF02687">
    <property type="entry name" value="FtsX"/>
    <property type="match status" value="1"/>
</dbReference>
<dbReference type="KEGG" id="asal:CFBP5507_17990"/>
<keyword evidence="3" id="KW-1003">Cell membrane</keyword>
<dbReference type="InterPro" id="IPR017871">
    <property type="entry name" value="ABC_transporter-like_CS"/>
</dbReference>
<name>A0A4Z1QND7_9HYPH</name>
<dbReference type="RefSeq" id="WP_137411806.1">
    <property type="nucleotide sequence ID" value="NZ_CP109969.1"/>
</dbReference>
<protein>
    <recommendedName>
        <fullName evidence="13">Pyoverdine export ATP-binding/permease protein PvdT</fullName>
    </recommendedName>
</protein>
<keyword evidence="4" id="KW-0997">Cell inner membrane</keyword>
<evidence type="ECO:0000256" key="11">
    <source>
        <dbReference type="ARBA" id="ARBA00023251"/>
    </source>
</evidence>
<evidence type="ECO:0000259" key="14">
    <source>
        <dbReference type="PROSITE" id="PS50893"/>
    </source>
</evidence>
<keyword evidence="11" id="KW-0046">Antibiotic resistance</keyword>
<accession>A0A4Z1QND7</accession>
<organism evidence="15 16">
    <name type="scientific">Agrobacterium salinitolerans</name>
    <dbReference type="NCBI Taxonomy" id="1183413"/>
    <lineage>
        <taxon>Bacteria</taxon>
        <taxon>Pseudomonadati</taxon>
        <taxon>Pseudomonadota</taxon>
        <taxon>Alphaproteobacteria</taxon>
        <taxon>Hyphomicrobiales</taxon>
        <taxon>Rhizobiaceae</taxon>
        <taxon>Rhizobium/Agrobacterium group</taxon>
        <taxon>Agrobacterium</taxon>
    </lineage>
</organism>
<sequence>MTPLIQIDNVYRSFVAGGEKITALNGVSLTIEAGELVAIVGASGSGKSTLMNILGCLDQPTEGEYLIDGKSVSGLTADELAALRREHFGFIFQRYHLLGPLKAVENVAMPAVYAGLDPAARHRRAKALLDRLGLGERLDHRPGQLSGGQQQRVSIARALMNGGEIILADEPTGALDSKSGENVLEILKELHGEGHTVIMVTHDMQVAANADRIIEIRDGRIVSDRRTRDVPEASISLPPRDETPVGRFSAFRQRLSYAGPMALRSMAAHRIRTFLTMLGIIIGIAAVVCVVGLGEGSRQKVLAQMSELGASTLSIYPGRDWGDERAANITSLVIADAEALSAQSYVRGVTPLIYASARARSDHASLTTNINGVGHDYFTINGMKLIAGRGFASGTPSRLGQQAILDDRTAAALFPNKRVPLGRTIMIDRMPATVVGVVQRPRSAAGDRTLQIYVPHSSVAGRVSGTASSLGGLTVRVADGVDTAAAERSIVDLVTRRHGTKDFYVFNSDQMRKALEKTSRTMTLLISSVAVISLIVGGIGVMNIMLVSVTERTREIGLRMAVGARRLDILLQFLIEAVLICLAGSVMGIALAFTIAAIIGDQQGEMPMIISMQAALGSCVVAFLIGLTFGFLPARNAARLDPVDALSRE</sequence>
<evidence type="ECO:0000256" key="6">
    <source>
        <dbReference type="ARBA" id="ARBA00022741"/>
    </source>
</evidence>
<dbReference type="InterPro" id="IPR025857">
    <property type="entry name" value="MacB_PCD"/>
</dbReference>
<proteinExistence type="inferred from homology"/>
<evidence type="ECO:0000256" key="9">
    <source>
        <dbReference type="ARBA" id="ARBA00022989"/>
    </source>
</evidence>
<keyword evidence="7" id="KW-0067">ATP-binding</keyword>
<gene>
    <name evidence="15" type="ORF">CFBP5507_17990</name>
</gene>
<dbReference type="SUPFAM" id="SSF52540">
    <property type="entry name" value="P-loop containing nucleoside triphosphate hydrolases"/>
    <property type="match status" value="1"/>
</dbReference>
<dbReference type="InterPro" id="IPR027417">
    <property type="entry name" value="P-loop_NTPase"/>
</dbReference>
<comment type="subcellular location">
    <subcellularLocation>
        <location evidence="1">Cell inner membrane</location>
        <topology evidence="1">Multi-pass membrane protein</topology>
    </subcellularLocation>
</comment>
<dbReference type="GO" id="GO:0005886">
    <property type="term" value="C:plasma membrane"/>
    <property type="evidence" value="ECO:0007669"/>
    <property type="project" value="UniProtKB-SubCell"/>
</dbReference>
<dbReference type="InterPro" id="IPR003439">
    <property type="entry name" value="ABC_transporter-like_ATP-bd"/>
</dbReference>
<evidence type="ECO:0000256" key="8">
    <source>
        <dbReference type="ARBA" id="ARBA00022967"/>
    </source>
</evidence>
<dbReference type="FunFam" id="3.40.50.300:FF:000032">
    <property type="entry name" value="Export ABC transporter ATP-binding protein"/>
    <property type="match status" value="1"/>
</dbReference>
<dbReference type="PANTHER" id="PTHR30572">
    <property type="entry name" value="MEMBRANE COMPONENT OF TRANSPORTER-RELATED"/>
    <property type="match status" value="1"/>
</dbReference>